<evidence type="ECO:0000313" key="2">
    <source>
        <dbReference type="Proteomes" id="UP000616151"/>
    </source>
</evidence>
<proteinExistence type="predicted"/>
<comment type="caution">
    <text evidence="1">The sequence shown here is derived from an EMBL/GenBank/DDBJ whole genome shotgun (WGS) entry which is preliminary data.</text>
</comment>
<dbReference type="EMBL" id="JAENHL010000008">
    <property type="protein sequence ID" value="MBK1869655.1"/>
    <property type="molecule type" value="Genomic_DNA"/>
</dbReference>
<dbReference type="Proteomes" id="UP000616151">
    <property type="component" value="Unassembled WGS sequence"/>
</dbReference>
<protein>
    <submittedName>
        <fullName evidence="1">FliM/FliN family flagellar motor switch protein</fullName>
    </submittedName>
</protein>
<evidence type="ECO:0000313" key="1">
    <source>
        <dbReference type="EMBL" id="MBK1869655.1"/>
    </source>
</evidence>
<accession>A0ACC5RAM2</accession>
<name>A0ACC5RAM2_9HYPH</name>
<keyword evidence="1" id="KW-0282">Flagellum</keyword>
<gene>
    <name evidence="1" type="ORF">JHL16_25060</name>
</gene>
<reference evidence="1" key="1">
    <citation type="submission" date="2021-01" db="EMBL/GenBank/DDBJ databases">
        <authorList>
            <person name="Sun Q."/>
        </authorList>
    </citation>
    <scope>NUCLEOTIDE SEQUENCE</scope>
    <source>
        <strain evidence="1">YIM B02566</strain>
    </source>
</reference>
<keyword evidence="1" id="KW-0969">Cilium</keyword>
<organism evidence="1 2">
    <name type="scientific">Taklimakanibacter albus</name>
    <dbReference type="NCBI Taxonomy" id="2800327"/>
    <lineage>
        <taxon>Bacteria</taxon>
        <taxon>Pseudomonadati</taxon>
        <taxon>Pseudomonadota</taxon>
        <taxon>Alphaproteobacteria</taxon>
        <taxon>Hyphomicrobiales</taxon>
        <taxon>Aestuariivirgaceae</taxon>
        <taxon>Taklimakanibacter</taxon>
    </lineage>
</organism>
<keyword evidence="1" id="KW-0966">Cell projection</keyword>
<keyword evidence="2" id="KW-1185">Reference proteome</keyword>
<sequence>MRSGTGILTGPASAAGKLAILRQLLTDGCRELAQSLSPSGEPKLELRLGSVDLGKAGDLLAAHSESVATAALRATQWDTSLLVGFDRGFLYSLVDVLFGGTGADTRFQAERNLTRIETEVVKVVFGQMALALEGSFSQMGAVSFSLARTDVPPVYDSIGRPSSMVAAATIELACAAGGGRMFVAVPQSALVFLRPPPVRKAASPAPALDPQWRSLLGNRLYGADVMLTAVLGSKQMTLGEIADLRLGQIIEIDSVSDHRVSLDCNGQKLYWCKLAQANGAYSLNVEDAINHEQEFMDDILSH</sequence>